<keyword evidence="2" id="KW-0472">Membrane</keyword>
<evidence type="ECO:0000313" key="3">
    <source>
        <dbReference type="EMBL" id="CAK8687115.1"/>
    </source>
</evidence>
<feature type="transmembrane region" description="Helical" evidence="2">
    <location>
        <begin position="12"/>
        <end position="30"/>
    </location>
</feature>
<gene>
    <name evidence="3" type="ORF">CVLEPA_LOCUS19194</name>
</gene>
<feature type="transmembrane region" description="Helical" evidence="2">
    <location>
        <begin position="42"/>
        <end position="62"/>
    </location>
</feature>
<keyword evidence="2" id="KW-1133">Transmembrane helix</keyword>
<accession>A0ABP0G6A8</accession>
<comment type="caution">
    <text evidence="3">The sequence shown here is derived from an EMBL/GenBank/DDBJ whole genome shotgun (WGS) entry which is preliminary data.</text>
</comment>
<evidence type="ECO:0000256" key="1">
    <source>
        <dbReference type="SAM" id="MobiDB-lite"/>
    </source>
</evidence>
<proteinExistence type="predicted"/>
<keyword evidence="4" id="KW-1185">Reference proteome</keyword>
<name>A0ABP0G6A8_CLALP</name>
<sequence length="107" mass="11992">MDGYCSAAFKPILSCSMAAPSFVVMLVTYFSDLSCEIEGRAYSFAFYITGTNSLYNVIIYSARDKTFREDIIDLISPGYLRRKKAQALRGQLRERQPKGNPLETATA</sequence>
<keyword evidence="2" id="KW-0812">Transmembrane</keyword>
<reference evidence="3 4" key="1">
    <citation type="submission" date="2024-02" db="EMBL/GenBank/DDBJ databases">
        <authorList>
            <person name="Daric V."/>
            <person name="Darras S."/>
        </authorList>
    </citation>
    <scope>NUCLEOTIDE SEQUENCE [LARGE SCALE GENOMIC DNA]</scope>
</reference>
<dbReference type="Proteomes" id="UP001642483">
    <property type="component" value="Unassembled WGS sequence"/>
</dbReference>
<protein>
    <submittedName>
        <fullName evidence="3">Uncharacterized protein</fullName>
    </submittedName>
</protein>
<organism evidence="3 4">
    <name type="scientific">Clavelina lepadiformis</name>
    <name type="common">Light-bulb sea squirt</name>
    <name type="synonym">Ascidia lepadiformis</name>
    <dbReference type="NCBI Taxonomy" id="159417"/>
    <lineage>
        <taxon>Eukaryota</taxon>
        <taxon>Metazoa</taxon>
        <taxon>Chordata</taxon>
        <taxon>Tunicata</taxon>
        <taxon>Ascidiacea</taxon>
        <taxon>Aplousobranchia</taxon>
        <taxon>Clavelinidae</taxon>
        <taxon>Clavelina</taxon>
    </lineage>
</organism>
<dbReference type="EMBL" id="CAWYQH010000103">
    <property type="protein sequence ID" value="CAK8687115.1"/>
    <property type="molecule type" value="Genomic_DNA"/>
</dbReference>
<evidence type="ECO:0000256" key="2">
    <source>
        <dbReference type="SAM" id="Phobius"/>
    </source>
</evidence>
<evidence type="ECO:0000313" key="4">
    <source>
        <dbReference type="Proteomes" id="UP001642483"/>
    </source>
</evidence>
<dbReference type="Gene3D" id="1.20.1070.10">
    <property type="entry name" value="Rhodopsin 7-helix transmembrane proteins"/>
    <property type="match status" value="1"/>
</dbReference>
<dbReference type="SUPFAM" id="SSF81321">
    <property type="entry name" value="Family A G protein-coupled receptor-like"/>
    <property type="match status" value="1"/>
</dbReference>
<feature type="region of interest" description="Disordered" evidence="1">
    <location>
        <begin position="88"/>
        <end position="107"/>
    </location>
</feature>